<dbReference type="Gene3D" id="3.20.20.30">
    <property type="entry name" value="Luciferase-like domain"/>
    <property type="match status" value="1"/>
</dbReference>
<keyword evidence="3" id="KW-0560">Oxidoreductase</keyword>
<dbReference type="EMBL" id="CP009048">
    <property type="protein sequence ID" value="AIL59476.1"/>
    <property type="molecule type" value="Genomic_DNA"/>
</dbReference>
<dbReference type="InterPro" id="IPR036661">
    <property type="entry name" value="Luciferase-like_sf"/>
</dbReference>
<gene>
    <name evidence="8" type="ORF">PSAKL28_02390</name>
</gene>
<dbReference type="OrthoDB" id="6133319at2"/>
<proteinExistence type="inferred from homology"/>
<dbReference type="PIRSF" id="PIRSF000337">
    <property type="entry name" value="NTA_MOA"/>
    <property type="match status" value="1"/>
</dbReference>
<evidence type="ECO:0000259" key="7">
    <source>
        <dbReference type="Pfam" id="PF00296"/>
    </source>
</evidence>
<dbReference type="Proteomes" id="UP000028931">
    <property type="component" value="Chromosome"/>
</dbReference>
<dbReference type="PANTHER" id="PTHR30011:SF16">
    <property type="entry name" value="C2H2 FINGER DOMAIN TRANSCRIPTION FACTOR (EUROFUNG)-RELATED"/>
    <property type="match status" value="1"/>
</dbReference>
<feature type="domain" description="Luciferase-like" evidence="7">
    <location>
        <begin position="28"/>
        <end position="389"/>
    </location>
</feature>
<feature type="binding site" evidence="6">
    <location>
        <position position="105"/>
    </location>
    <ligand>
        <name>FMN</name>
        <dbReference type="ChEBI" id="CHEBI:58210"/>
    </ligand>
</feature>
<evidence type="ECO:0000256" key="1">
    <source>
        <dbReference type="ARBA" id="ARBA00022630"/>
    </source>
</evidence>
<dbReference type="eggNOG" id="COG2141">
    <property type="taxonomic scope" value="Bacteria"/>
</dbReference>
<dbReference type="InterPro" id="IPR016215">
    <property type="entry name" value="NTA_MOA"/>
</dbReference>
<evidence type="ECO:0000313" key="8">
    <source>
        <dbReference type="EMBL" id="AIL59476.1"/>
    </source>
</evidence>
<evidence type="ECO:0000313" key="9">
    <source>
        <dbReference type="Proteomes" id="UP000028931"/>
    </source>
</evidence>
<dbReference type="GO" id="GO:0004497">
    <property type="term" value="F:monooxygenase activity"/>
    <property type="evidence" value="ECO:0007669"/>
    <property type="project" value="UniProtKB-KW"/>
</dbReference>
<evidence type="ECO:0000256" key="4">
    <source>
        <dbReference type="ARBA" id="ARBA00023033"/>
    </source>
</evidence>
<reference evidence="8 9" key="1">
    <citation type="submission" date="2014-07" db="EMBL/GenBank/DDBJ databases">
        <authorList>
            <person name="Lee K."/>
            <person name="Lim J.Y."/>
            <person name="Hwang I."/>
        </authorList>
    </citation>
    <scope>NUCLEOTIDE SEQUENCE [LARGE SCALE GENOMIC DNA]</scope>
    <source>
        <strain evidence="8 9">KL28</strain>
    </source>
</reference>
<dbReference type="GO" id="GO:0016705">
    <property type="term" value="F:oxidoreductase activity, acting on paired donors, with incorporation or reduction of molecular oxygen"/>
    <property type="evidence" value="ECO:0007669"/>
    <property type="project" value="InterPro"/>
</dbReference>
<dbReference type="RefSeq" id="WP_038605556.1">
    <property type="nucleotide sequence ID" value="NZ_CP009048.1"/>
</dbReference>
<dbReference type="AlphaFoldDB" id="A0A077F807"/>
<dbReference type="NCBIfam" id="TIGR03860">
    <property type="entry name" value="FMN_nitrolo"/>
    <property type="match status" value="1"/>
</dbReference>
<protein>
    <submittedName>
        <fullName evidence="8">DszA family monooxygenase</fullName>
    </submittedName>
</protein>
<feature type="binding site" evidence="6">
    <location>
        <position position="59"/>
    </location>
    <ligand>
        <name>FMN</name>
        <dbReference type="ChEBI" id="CHEBI:58210"/>
    </ligand>
</feature>
<feature type="binding site" evidence="6">
    <location>
        <position position="155"/>
    </location>
    <ligand>
        <name>FMN</name>
        <dbReference type="ChEBI" id="CHEBI:58210"/>
    </ligand>
</feature>
<keyword evidence="1 6" id="KW-0285">Flavoprotein</keyword>
<dbReference type="PANTHER" id="PTHR30011">
    <property type="entry name" value="ALKANESULFONATE MONOOXYGENASE-RELATED"/>
    <property type="match status" value="1"/>
</dbReference>
<accession>A0A077F807</accession>
<evidence type="ECO:0000256" key="6">
    <source>
        <dbReference type="PIRSR" id="PIRSR000337-1"/>
    </source>
</evidence>
<dbReference type="InterPro" id="IPR051260">
    <property type="entry name" value="Diverse_substr_monoxygenases"/>
</dbReference>
<dbReference type="KEGG" id="palk:PSAKL28_02390"/>
<evidence type="ECO:0000256" key="5">
    <source>
        <dbReference type="ARBA" id="ARBA00033748"/>
    </source>
</evidence>
<dbReference type="InterPro" id="IPR011251">
    <property type="entry name" value="Luciferase-like_dom"/>
</dbReference>
<evidence type="ECO:0000256" key="2">
    <source>
        <dbReference type="ARBA" id="ARBA00022643"/>
    </source>
</evidence>
<comment type="similarity">
    <text evidence="5">Belongs to the NtaA/SnaA/DszA monooxygenase family.</text>
</comment>
<organism evidence="8 9">
    <name type="scientific">Pseudomonas alkylphenolica</name>
    <dbReference type="NCBI Taxonomy" id="237609"/>
    <lineage>
        <taxon>Bacteria</taxon>
        <taxon>Pseudomonadati</taxon>
        <taxon>Pseudomonadota</taxon>
        <taxon>Gammaproteobacteria</taxon>
        <taxon>Pseudomonadales</taxon>
        <taxon>Pseudomonadaceae</taxon>
        <taxon>Pseudomonas</taxon>
    </lineage>
</organism>
<dbReference type="HOGENOM" id="CLU_022256_0_0_6"/>
<feature type="binding site" evidence="6">
    <location>
        <position position="159"/>
    </location>
    <ligand>
        <name>FMN</name>
        <dbReference type="ChEBI" id="CHEBI:58210"/>
    </ligand>
</feature>
<dbReference type="SUPFAM" id="SSF51679">
    <property type="entry name" value="Bacterial luciferase-like"/>
    <property type="match status" value="1"/>
</dbReference>
<sequence>MAKKKILLNAFNMNCIGHINHGLWTHPRDTSTQYKTLEYWTELARLLERGLFDGLFIADIVGVYDVYQNNVDVPLKESIQLPVNDPLLLVSAMAAVTRHLGFGLTANLTYEPPYLFARKLSTLDHLSRGRVGWNIVTGYLDSAARAMGLEQQAEHDRRYDQADEYMQVLYKLLEGSWEDGAVTNDRQQRVYARPDKVHKVQHQGEFYRVEGYHLCEPSPQRTPVLFQAGSSERGLGFAGNHAECVFISGQTKAGTRAQVDKVRAAAVAAGRDPEAIKVFMGLTVIVARTEEQAWAKHAEYLRYASAEAGVAHFASSTGIDFSAYALDEPIQYVKSNAIQSATKTLQNNDWTRRKLLDQHALGGRYITLVGSPTQVADELESWIAETGLDGFNLTRTVTPESYVDFIDLVIPELQRRGSYKTAYEHGTLREKLFASDQPLLPAEHPGASYRHTTPSGALQHA</sequence>
<feature type="binding site" evidence="6">
    <location>
        <position position="230"/>
    </location>
    <ligand>
        <name>FMN</name>
        <dbReference type="ChEBI" id="CHEBI:58210"/>
    </ligand>
</feature>
<feature type="binding site" evidence="6">
    <location>
        <position position="231"/>
    </location>
    <ligand>
        <name>FMN</name>
        <dbReference type="ChEBI" id="CHEBI:58210"/>
    </ligand>
</feature>
<name>A0A077F807_9PSED</name>
<evidence type="ECO:0000256" key="3">
    <source>
        <dbReference type="ARBA" id="ARBA00023002"/>
    </source>
</evidence>
<keyword evidence="4 8" id="KW-0503">Monooxygenase</keyword>
<keyword evidence="2 6" id="KW-0288">FMN</keyword>
<dbReference type="Pfam" id="PF00296">
    <property type="entry name" value="Bac_luciferase"/>
    <property type="match status" value="1"/>
</dbReference>